<gene>
    <name evidence="1" type="ORF">F3Y22_tig00112124pilonHSYRG00004</name>
</gene>
<name>A0A6A2Y9B5_HIBSY</name>
<evidence type="ECO:0000313" key="2">
    <source>
        <dbReference type="Proteomes" id="UP000436088"/>
    </source>
</evidence>
<comment type="caution">
    <text evidence="1">The sequence shown here is derived from an EMBL/GenBank/DDBJ whole genome shotgun (WGS) entry which is preliminary data.</text>
</comment>
<dbReference type="GO" id="GO:0005886">
    <property type="term" value="C:plasma membrane"/>
    <property type="evidence" value="ECO:0007669"/>
    <property type="project" value="TreeGrafter"/>
</dbReference>
<dbReference type="PANTHER" id="PTHR33831">
    <property type="entry name" value="GPI-ANCHORED PROTEIN"/>
    <property type="match status" value="1"/>
</dbReference>
<sequence length="114" mass="12228">MAGPSGQPIWTLIVLPERLRFGKDYAPSGCLLPSLPSDATLDKFLGISFICDLNDNVPAQWPSRSLLTASSCNKTVRIPALPAATNAQNGLYTEYVAVYLLVASSTAITVLLQF</sequence>
<dbReference type="PANTHER" id="PTHR33831:SF5">
    <property type="entry name" value="OS07G0102300 PROTEIN"/>
    <property type="match status" value="1"/>
</dbReference>
<dbReference type="InterPro" id="IPR040336">
    <property type="entry name" value="At1g61900-like"/>
</dbReference>
<accession>A0A6A2Y9B5</accession>
<dbReference type="AlphaFoldDB" id="A0A6A2Y9B5"/>
<evidence type="ECO:0000313" key="1">
    <source>
        <dbReference type="EMBL" id="KAE8670549.1"/>
    </source>
</evidence>
<keyword evidence="2" id="KW-1185">Reference proteome</keyword>
<reference evidence="1" key="1">
    <citation type="submission" date="2019-09" db="EMBL/GenBank/DDBJ databases">
        <title>Draft genome information of white flower Hibiscus syriacus.</title>
        <authorList>
            <person name="Kim Y.-M."/>
        </authorList>
    </citation>
    <scope>NUCLEOTIDE SEQUENCE [LARGE SCALE GENOMIC DNA]</scope>
    <source>
        <strain evidence="1">YM2019G1</strain>
    </source>
</reference>
<organism evidence="1 2">
    <name type="scientific">Hibiscus syriacus</name>
    <name type="common">Rose of Sharon</name>
    <dbReference type="NCBI Taxonomy" id="106335"/>
    <lineage>
        <taxon>Eukaryota</taxon>
        <taxon>Viridiplantae</taxon>
        <taxon>Streptophyta</taxon>
        <taxon>Embryophyta</taxon>
        <taxon>Tracheophyta</taxon>
        <taxon>Spermatophyta</taxon>
        <taxon>Magnoliopsida</taxon>
        <taxon>eudicotyledons</taxon>
        <taxon>Gunneridae</taxon>
        <taxon>Pentapetalae</taxon>
        <taxon>rosids</taxon>
        <taxon>malvids</taxon>
        <taxon>Malvales</taxon>
        <taxon>Malvaceae</taxon>
        <taxon>Malvoideae</taxon>
        <taxon>Hibiscus</taxon>
    </lineage>
</organism>
<dbReference type="EMBL" id="VEPZ02001507">
    <property type="protein sequence ID" value="KAE8670549.1"/>
    <property type="molecule type" value="Genomic_DNA"/>
</dbReference>
<protein>
    <submittedName>
        <fullName evidence="1">Uncharacterized protein</fullName>
    </submittedName>
</protein>
<proteinExistence type="predicted"/>
<dbReference type="Proteomes" id="UP000436088">
    <property type="component" value="Unassembled WGS sequence"/>
</dbReference>